<evidence type="ECO:0000256" key="3">
    <source>
        <dbReference type="ARBA" id="ARBA00022989"/>
    </source>
</evidence>
<feature type="transmembrane region" description="Helical" evidence="7">
    <location>
        <begin position="203"/>
        <end position="221"/>
    </location>
</feature>
<evidence type="ECO:0000256" key="2">
    <source>
        <dbReference type="ARBA" id="ARBA00022692"/>
    </source>
</evidence>
<keyword evidence="10" id="KW-1185">Reference proteome</keyword>
<comment type="subcellular location">
    <subcellularLocation>
        <location evidence="1">Membrane</location>
        <topology evidence="1">Multi-pass membrane protein</topology>
    </subcellularLocation>
</comment>
<dbReference type="RefSeq" id="XP_040693539.1">
    <property type="nucleotide sequence ID" value="XM_040835191.1"/>
</dbReference>
<keyword evidence="4 7" id="KW-0472">Membrane</keyword>
<evidence type="ECO:0000256" key="5">
    <source>
        <dbReference type="ARBA" id="ARBA00038359"/>
    </source>
</evidence>
<gene>
    <name evidence="9" type="ORF">ASPWEDRAFT_398146</name>
</gene>
<evidence type="ECO:0000313" key="9">
    <source>
        <dbReference type="EMBL" id="OJJ39863.1"/>
    </source>
</evidence>
<dbReference type="GeneID" id="63751039"/>
<evidence type="ECO:0000256" key="6">
    <source>
        <dbReference type="SAM" id="MobiDB-lite"/>
    </source>
</evidence>
<accession>A0A1L9RY89</accession>
<dbReference type="InterPro" id="IPR049326">
    <property type="entry name" value="Rhodopsin_dom_fungi"/>
</dbReference>
<proteinExistence type="inferred from homology"/>
<keyword evidence="3 7" id="KW-1133">Transmembrane helix</keyword>
<evidence type="ECO:0000259" key="8">
    <source>
        <dbReference type="Pfam" id="PF20684"/>
    </source>
</evidence>
<dbReference type="PANTHER" id="PTHR33048:SF42">
    <property type="entry name" value="INTEGRAL MEMBRANE PROTEIN"/>
    <property type="match status" value="1"/>
</dbReference>
<dbReference type="PANTHER" id="PTHR33048">
    <property type="entry name" value="PTH11-LIKE INTEGRAL MEMBRANE PROTEIN (AFU_ORTHOLOGUE AFUA_5G11245)"/>
    <property type="match status" value="1"/>
</dbReference>
<feature type="transmembrane region" description="Helical" evidence="7">
    <location>
        <begin position="86"/>
        <end position="110"/>
    </location>
</feature>
<feature type="transmembrane region" description="Helical" evidence="7">
    <location>
        <begin position="12"/>
        <end position="31"/>
    </location>
</feature>
<keyword evidence="2 7" id="KW-0812">Transmembrane</keyword>
<dbReference type="STRING" id="1073089.A0A1L9RY89"/>
<dbReference type="Proteomes" id="UP000184383">
    <property type="component" value="Unassembled WGS sequence"/>
</dbReference>
<dbReference type="AlphaFoldDB" id="A0A1L9RY89"/>
<protein>
    <recommendedName>
        <fullName evidence="8">Rhodopsin domain-containing protein</fullName>
    </recommendedName>
</protein>
<feature type="compositionally biased region" description="Basic and acidic residues" evidence="6">
    <location>
        <begin position="306"/>
        <end position="320"/>
    </location>
</feature>
<evidence type="ECO:0000256" key="7">
    <source>
        <dbReference type="SAM" id="Phobius"/>
    </source>
</evidence>
<dbReference type="OrthoDB" id="5417887at2759"/>
<evidence type="ECO:0000313" key="10">
    <source>
        <dbReference type="Proteomes" id="UP000184383"/>
    </source>
</evidence>
<dbReference type="Pfam" id="PF20684">
    <property type="entry name" value="Fung_rhodopsin"/>
    <property type="match status" value="1"/>
</dbReference>
<dbReference type="GO" id="GO:0016020">
    <property type="term" value="C:membrane"/>
    <property type="evidence" value="ECO:0007669"/>
    <property type="project" value="UniProtKB-SubCell"/>
</dbReference>
<feature type="domain" description="Rhodopsin" evidence="8">
    <location>
        <begin position="27"/>
        <end position="265"/>
    </location>
</feature>
<reference evidence="10" key="1">
    <citation type="journal article" date="2017" name="Genome Biol.">
        <title>Comparative genomics reveals high biological diversity and specific adaptations in the industrially and medically important fungal genus Aspergillus.</title>
        <authorList>
            <person name="de Vries R.P."/>
            <person name="Riley R."/>
            <person name="Wiebenga A."/>
            <person name="Aguilar-Osorio G."/>
            <person name="Amillis S."/>
            <person name="Uchima C.A."/>
            <person name="Anderluh G."/>
            <person name="Asadollahi M."/>
            <person name="Askin M."/>
            <person name="Barry K."/>
            <person name="Battaglia E."/>
            <person name="Bayram O."/>
            <person name="Benocci T."/>
            <person name="Braus-Stromeyer S.A."/>
            <person name="Caldana C."/>
            <person name="Canovas D."/>
            <person name="Cerqueira G.C."/>
            <person name="Chen F."/>
            <person name="Chen W."/>
            <person name="Choi C."/>
            <person name="Clum A."/>
            <person name="Dos Santos R.A."/>
            <person name="Damasio A.R."/>
            <person name="Diallinas G."/>
            <person name="Emri T."/>
            <person name="Fekete E."/>
            <person name="Flipphi M."/>
            <person name="Freyberg S."/>
            <person name="Gallo A."/>
            <person name="Gournas C."/>
            <person name="Habgood R."/>
            <person name="Hainaut M."/>
            <person name="Harispe M.L."/>
            <person name="Henrissat B."/>
            <person name="Hilden K.S."/>
            <person name="Hope R."/>
            <person name="Hossain A."/>
            <person name="Karabika E."/>
            <person name="Karaffa L."/>
            <person name="Karanyi Z."/>
            <person name="Krasevec N."/>
            <person name="Kuo A."/>
            <person name="Kusch H."/>
            <person name="LaButti K."/>
            <person name="Lagendijk E.L."/>
            <person name="Lapidus A."/>
            <person name="Levasseur A."/>
            <person name="Lindquist E."/>
            <person name="Lipzen A."/>
            <person name="Logrieco A.F."/>
            <person name="MacCabe A."/>
            <person name="Maekelae M.R."/>
            <person name="Malavazi I."/>
            <person name="Melin P."/>
            <person name="Meyer V."/>
            <person name="Mielnichuk N."/>
            <person name="Miskei M."/>
            <person name="Molnar A.P."/>
            <person name="Mule G."/>
            <person name="Ngan C.Y."/>
            <person name="Orejas M."/>
            <person name="Orosz E."/>
            <person name="Ouedraogo J.P."/>
            <person name="Overkamp K.M."/>
            <person name="Park H.-S."/>
            <person name="Perrone G."/>
            <person name="Piumi F."/>
            <person name="Punt P.J."/>
            <person name="Ram A.F."/>
            <person name="Ramon A."/>
            <person name="Rauscher S."/>
            <person name="Record E."/>
            <person name="Riano-Pachon D.M."/>
            <person name="Robert V."/>
            <person name="Roehrig J."/>
            <person name="Ruller R."/>
            <person name="Salamov A."/>
            <person name="Salih N.S."/>
            <person name="Samson R.A."/>
            <person name="Sandor E."/>
            <person name="Sanguinetti M."/>
            <person name="Schuetze T."/>
            <person name="Sepcic K."/>
            <person name="Shelest E."/>
            <person name="Sherlock G."/>
            <person name="Sophianopoulou V."/>
            <person name="Squina F.M."/>
            <person name="Sun H."/>
            <person name="Susca A."/>
            <person name="Todd R.B."/>
            <person name="Tsang A."/>
            <person name="Unkles S.E."/>
            <person name="van de Wiele N."/>
            <person name="van Rossen-Uffink D."/>
            <person name="Oliveira J.V."/>
            <person name="Vesth T.C."/>
            <person name="Visser J."/>
            <person name="Yu J.-H."/>
            <person name="Zhou M."/>
            <person name="Andersen M.R."/>
            <person name="Archer D.B."/>
            <person name="Baker S.E."/>
            <person name="Benoit I."/>
            <person name="Brakhage A.A."/>
            <person name="Braus G.H."/>
            <person name="Fischer R."/>
            <person name="Frisvad J.C."/>
            <person name="Goldman G.H."/>
            <person name="Houbraken J."/>
            <person name="Oakley B."/>
            <person name="Pocsi I."/>
            <person name="Scazzocchio C."/>
            <person name="Seiboth B."/>
            <person name="vanKuyk P.A."/>
            <person name="Wortman J."/>
            <person name="Dyer P.S."/>
            <person name="Grigoriev I.V."/>
        </authorList>
    </citation>
    <scope>NUCLEOTIDE SEQUENCE [LARGE SCALE GENOMIC DNA]</scope>
    <source>
        <strain evidence="10">DTO 134E9</strain>
    </source>
</reference>
<dbReference type="EMBL" id="KV878210">
    <property type="protein sequence ID" value="OJJ39863.1"/>
    <property type="molecule type" value="Genomic_DNA"/>
</dbReference>
<dbReference type="InterPro" id="IPR052337">
    <property type="entry name" value="SAT4-like"/>
</dbReference>
<dbReference type="VEuPathDB" id="FungiDB:ASPWEDRAFT_398146"/>
<evidence type="ECO:0000256" key="1">
    <source>
        <dbReference type="ARBA" id="ARBA00004141"/>
    </source>
</evidence>
<comment type="similarity">
    <text evidence="5">Belongs to the SAT4 family.</text>
</comment>
<evidence type="ECO:0000256" key="4">
    <source>
        <dbReference type="ARBA" id="ARBA00023136"/>
    </source>
</evidence>
<feature type="transmembrane region" description="Helical" evidence="7">
    <location>
        <begin position="43"/>
        <end position="66"/>
    </location>
</feature>
<feature type="transmembrane region" description="Helical" evidence="7">
    <location>
        <begin position="168"/>
        <end position="191"/>
    </location>
</feature>
<organism evidence="9 10">
    <name type="scientific">Aspergillus wentii DTO 134E9</name>
    <dbReference type="NCBI Taxonomy" id="1073089"/>
    <lineage>
        <taxon>Eukaryota</taxon>
        <taxon>Fungi</taxon>
        <taxon>Dikarya</taxon>
        <taxon>Ascomycota</taxon>
        <taxon>Pezizomycotina</taxon>
        <taxon>Eurotiomycetes</taxon>
        <taxon>Eurotiomycetidae</taxon>
        <taxon>Eurotiales</taxon>
        <taxon>Aspergillaceae</taxon>
        <taxon>Aspergillus</taxon>
        <taxon>Aspergillus subgen. Cremei</taxon>
    </lineage>
</organism>
<feature type="region of interest" description="Disordered" evidence="6">
    <location>
        <begin position="306"/>
        <end position="326"/>
    </location>
</feature>
<feature type="transmembrane region" description="Helical" evidence="7">
    <location>
        <begin position="122"/>
        <end position="142"/>
    </location>
</feature>
<sequence length="354" mass="39737">MEDDDLGPTITAVMWVVTGVPFIIVVLRIYCKWKLSRGFGWDDTIVAFSWVLLAVYASVITAAARLGVGRHLATIPAADIPPALELVYIGEFIAIIACVLSKTSFAVTLLRIVTRPWQKVMLWFIIVTMNIVMWLTAILYFAQCSNPARLWDFSIEATCWSPDVVTHLALFAGAYSGLMDLVLAMLPWWVIWKLQMKRREKTGIAIAMSLGVFAAATAFVKTSYLPNLSKQSDFTYYCGDILIWAAAETGATIFAASIPSLRILVLKMRSSYDNSGQKYSENYQLSKGREWSRNTKRRHGTLLSSDEHVSLPGRPDDASEKSILGKSNNIKRTQEVTVSYEQTEQENMDRYNFA</sequence>
<name>A0A1L9RY89_ASPWE</name>
<feature type="transmembrane region" description="Helical" evidence="7">
    <location>
        <begin position="241"/>
        <end position="265"/>
    </location>
</feature>